<evidence type="ECO:0008006" key="2">
    <source>
        <dbReference type="Google" id="ProtNLM"/>
    </source>
</evidence>
<accession>A0A650EKH9</accession>
<dbReference type="InterPro" id="IPR036709">
    <property type="entry name" value="Autotransporte_beta_dom_sf"/>
</dbReference>
<dbReference type="EMBL" id="MN577570">
    <property type="protein sequence ID" value="QGT49731.1"/>
    <property type="molecule type" value="Genomic_DNA"/>
</dbReference>
<dbReference type="SUPFAM" id="SSF103515">
    <property type="entry name" value="Autotransporter"/>
    <property type="match status" value="1"/>
</dbReference>
<proteinExistence type="predicted"/>
<sequence length="2118" mass="221467">MNNNLGIKKILAIAACTAIIGCIGNYAYSDVITIESIATANGSTGKLHQLGNIGKDYDWTSASSHIANLTTGKLVINEYSSEVVNGILNAVGGNLVVNSGVLTLNSGSSIADAVTTTLSENSVLNIAGGYASLSSDDILAGTINIQAGHLDMDNQEVFNTFTQSGGESYFDSVTISGNFNISNGSATISGSTITNNISHTGGDLEIENSTINKNILHTGGNLEFNNTTKNSSSQIVHSGGSLDITGSGFDLNNDGDIIAGGELNIGIGAGSTVLNMTTGEITSNTEVNISNNGTLNLSGGNLTLDSSDSWNGTVNMSGGNLALVGINKNTTAKFTQTQGSTTILGDFDLNNTNDNISGGNLNIGDSNNEGYLTISKGTIGQGASVNLTSNGVIDITGGNVTLDGATDTWSGALGISQGTLNLNSMGKDTEAVFIQNGGTTNITGSGFSMNNNADEISAGKINIGTNSQTGNLSINSGTISQDATINLSSGSSIKLSKGEVNFDSDDTWDGNIDVSGGTLNIQNTTKTGSLTQIDGTINITGKKFDLNNTSDLLDGGIVNIGNGTTSSKLNVSQGTITADATVNISEKSSLNINGGNATLNNDDTWDGDINISSGSLALVGIGKTNGILTQTGGSTTVLGKNFDLNNDNDYIAGGDLTIGNGTVASEMNVSKGSISKDTNVNITSNSTLNVNGGNVAIGSGGKWNGKINISEGNLTLNNTTKNSLGSFTQTGGKTSVVGNGLDFDNFEDSVTGGVLNIGDQTTKSSLSVSQGYIDNNAIVNINRNSTLNVSGGEVNLDSGDSWRGDINVTDGLLTLDNLNKKSTGKFTQSGGKTTISGEIFELNNSEDNISGGTLNIGANSTSPTILEVSEGKIGQNAKINLNNGSTINITNSGNVTLDNSDNWNGNVNISGGSLALVGINNKNGTFTQTNGTTTITETGFDLNNTSDSITGGTLNIGDGTKVSDMSVSQGKIGTNTKVNIKKAGSLNVKGGEVNLNQNTNWEGNVNISSGTLNIDSANKKETGTFAQSGGTTTVTGTGFNLNNTEDSVAGGTFNIGNGTTLSEIEVSKGTIHSNAVTNINTNSTLKISGGKVTLNENDTYNGNVNVTGGSLALIGINKSTDAILTQSGGTTTVSGAFDLNNSSDNISGGNLNIGTDTEDSILTVSKGSIGKNTVLNLASNSTVDITGGKVTLNNNDNWNGNINLSNGNLNLAGINKNPAGVLTQTGGTTTVTEKNNTLNNENDTISGGELIIGTNDTAGELNIENGKIESSTSVTINQTGTLNVKGGTTTLDGANDKINGSINVSKNGTLNLNNKFNKTTTAISKFNQAGGTTNIDDAKLTLNTSDSKITDGIINISQTAELDINNSSNNSSEINSTSGKFSIRKGSKYAVTNGTIDENSTVTVEKNGQLEVNGNNTNITLDGKNDNVKGHLKVNNGTLNLKNEFSKITTESGTFNQTGGVTNISGTSKLTITDENSVISDGEINITDNSELNINNGREHSSRINIAGSKFGVRNKSTYTTTGGKIASDAVVTIESASKLKIDGDDAEVNLNGTNDKVDGHIELSNGNLYISDDLTKVTDANGNYIQTGGNMTMSKSSLTLADASSVISGGNIKVQDKSTLNVIDKGGDITGGNIVIDDTSVLNYLASKGLIQYADGNEINIDTSGLINMANNIRTNSVINNLTINNGDFGNGTANFAIDIQARNNNNFSTDTITANSIKVATKDTAGTIRISDYNLNGDIFGYDAPIDRHIRLGKIFKTDEMDKEIKFEATDKEIFTPIGYYKLNPSSANDGNYSLDLARFNPQVFRGQVASAASYMNQLVVNDTLFNRAQIRRYGSSYADMFKNKTAIIDGSASYERTMRDGQIWTEMFGNFETLKMSQGLNKVRNNSWGFIAGGDFGLRELKNGWSWMPTAYIAYNGGHQTFNKVGMWENGAQIGFMGSFMKHDFMETALAYVGIYNTEMNVGGNSEDAFNYFFGVASKSAYDWNLGSHFKIQPSLTLAYNMFGQQNWHSDYGQMSMTSGFLNGFNVAPGVNFILQQESWSMYATIAYAWNFFGGLDGQAGNVDLPHLKMSHGYLQYGFGMTKTFTDRFNMYAQATIRNIGRTGIICQGGLNWRL</sequence>
<protein>
    <recommendedName>
        <fullName evidence="2">Autotransporter domain-containing protein</fullName>
    </recommendedName>
</protein>
<evidence type="ECO:0000313" key="1">
    <source>
        <dbReference type="EMBL" id="QGT49731.1"/>
    </source>
</evidence>
<organism evidence="1">
    <name type="scientific">uncultured Candidatus Melainabacteria bacterium</name>
    <dbReference type="NCBI Taxonomy" id="2682970"/>
    <lineage>
        <taxon>Bacteria</taxon>
        <taxon>Bacillati</taxon>
        <taxon>Candidatus Melainabacteria</taxon>
        <taxon>environmental samples</taxon>
    </lineage>
</organism>
<reference evidence="1" key="1">
    <citation type="journal article" date="2020" name="J. ISSAAS">
        <title>Lactobacilli and other gastrointestinal microbiota of Peromyscus leucopus, reservoir host for agents of Lyme disease and other zoonoses in North America.</title>
        <authorList>
            <person name="Milovic A."/>
            <person name="Bassam K."/>
            <person name="Shao H."/>
            <person name="Chatzistamou I."/>
            <person name="Tufts D.M."/>
            <person name="Diuk-Wasser M."/>
            <person name="Barbour A.G."/>
        </authorList>
    </citation>
    <scope>NUCLEOTIDE SEQUENCE</scope>
    <source>
        <strain evidence="1">LL20</strain>
    </source>
</reference>
<gene>
    <name evidence="1" type="ORF">Melaina855_1180</name>
</gene>
<name>A0A650EKH9_9BACT</name>